<dbReference type="PANTHER" id="PTHR10302:SF23">
    <property type="entry name" value="PROTEIN OSB4, CHLOROPLASTIC"/>
    <property type="match status" value="1"/>
</dbReference>
<dbReference type="AlphaFoldDB" id="A0A804J661"/>
<dbReference type="OMA" id="CFHIVAE"/>
<evidence type="ECO:0000256" key="2">
    <source>
        <dbReference type="PROSITE-ProRule" id="PRU00252"/>
    </source>
</evidence>
<name>A0A804J661_MUSAM</name>
<dbReference type="KEGG" id="mus:103985151"/>
<evidence type="ECO:0000256" key="1">
    <source>
        <dbReference type="ARBA" id="ARBA00023125"/>
    </source>
</evidence>
<feature type="region of interest" description="Disordered" evidence="3">
    <location>
        <begin position="48"/>
        <end position="78"/>
    </location>
</feature>
<dbReference type="EnsemblPlants" id="Ma05_t19180.1">
    <property type="protein sequence ID" value="Ma05_p19180.1"/>
    <property type="gene ID" value="Ma05_g19180"/>
</dbReference>
<dbReference type="InterPro" id="IPR012340">
    <property type="entry name" value="NA-bd_OB-fold"/>
</dbReference>
<dbReference type="EMBL" id="HG996470">
    <property type="protein sequence ID" value="CAG1838983.1"/>
    <property type="molecule type" value="Genomic_DNA"/>
</dbReference>
<reference evidence="4" key="1">
    <citation type="submission" date="2021-03" db="EMBL/GenBank/DDBJ databases">
        <authorList>
            <consortium name="Genoscope - CEA"/>
            <person name="William W."/>
        </authorList>
    </citation>
    <scope>NUCLEOTIDE SEQUENCE</scope>
    <source>
        <strain evidence="4">Doubled-haploid Pahang</strain>
    </source>
</reference>
<sequence>MNLSRAITRVLSSHCRRSNKWLSLRQFPFAAFQLAYLSADSVAPAKRTYRRTAKPKPEADPLRPVATSPAFASREEESLDPRCPSEIPFQSKVANQVHLIGTVGVPVELQALPNGAYTAVSILASEKTKGFHQFWIPVKFQGDLAQVAACHLKVNDVIYVTGQLSGDAPPHAIEDAHTKLQVLAHSLNFVQSKYSDKADDNINEKDEPSLDLGKRHWDGHQRQHMAIVFNNHKSVKKMEKSAENLWDDLVLNPHNWLDNRLAKKKGSLHPNFPDFKHNETQKALWLNDAPSWVSAKLDGLVFRTTRMGEKSDGELPAQQKENSWKSLVDNPNDWWDNRANKFNQKSPDFKHKKTGEALWLSSTTPQWVLTSLPPVNTEKKFERRMASSSPATILS</sequence>
<dbReference type="PANTHER" id="PTHR10302">
    <property type="entry name" value="SINGLE-STRANDED DNA-BINDING PROTEIN"/>
    <property type="match status" value="1"/>
</dbReference>
<dbReference type="OrthoDB" id="669963at2759"/>
<reference evidence="5" key="2">
    <citation type="submission" date="2021-05" db="UniProtKB">
        <authorList>
            <consortium name="EnsemblPlants"/>
        </authorList>
    </citation>
    <scope>IDENTIFICATION</scope>
    <source>
        <strain evidence="5">subsp. malaccensis</strain>
    </source>
</reference>
<proteinExistence type="predicted"/>
<dbReference type="Gene3D" id="2.40.50.140">
    <property type="entry name" value="Nucleic acid-binding proteins"/>
    <property type="match status" value="1"/>
</dbReference>
<dbReference type="Pfam" id="PF00436">
    <property type="entry name" value="SSB"/>
    <property type="match status" value="1"/>
</dbReference>
<dbReference type="InterPro" id="IPR011344">
    <property type="entry name" value="ssDNA-bd"/>
</dbReference>
<protein>
    <submittedName>
        <fullName evidence="4">(wild Malaysian banana) hypothetical protein</fullName>
    </submittedName>
</protein>
<dbReference type="FunCoup" id="A0A804J661">
    <property type="interactions" value="1942"/>
</dbReference>
<keyword evidence="1 2" id="KW-0238">DNA-binding</keyword>
<dbReference type="Proteomes" id="UP000012960">
    <property type="component" value="Unplaced"/>
</dbReference>
<evidence type="ECO:0000313" key="6">
    <source>
        <dbReference type="Proteomes" id="UP000012960"/>
    </source>
</evidence>
<evidence type="ECO:0000256" key="3">
    <source>
        <dbReference type="SAM" id="MobiDB-lite"/>
    </source>
</evidence>
<dbReference type="GO" id="GO:0090297">
    <property type="term" value="P:positive regulation of mitochondrial DNA replication"/>
    <property type="evidence" value="ECO:0000318"/>
    <property type="project" value="GO_Central"/>
</dbReference>
<dbReference type="PROSITE" id="PS50935">
    <property type="entry name" value="SSB"/>
    <property type="match status" value="1"/>
</dbReference>
<keyword evidence="6" id="KW-1185">Reference proteome</keyword>
<dbReference type="GO" id="GO:0008047">
    <property type="term" value="F:enzyme activator activity"/>
    <property type="evidence" value="ECO:0000318"/>
    <property type="project" value="GO_Central"/>
</dbReference>
<accession>A0A804J661</accession>
<dbReference type="InParanoid" id="A0A804J661"/>
<dbReference type="GO" id="GO:0006260">
    <property type="term" value="P:DNA replication"/>
    <property type="evidence" value="ECO:0000318"/>
    <property type="project" value="GO_Central"/>
</dbReference>
<dbReference type="GO" id="GO:0042645">
    <property type="term" value="C:mitochondrial nucleoid"/>
    <property type="evidence" value="ECO:0000318"/>
    <property type="project" value="GO_Central"/>
</dbReference>
<dbReference type="GO" id="GO:0003697">
    <property type="term" value="F:single-stranded DNA binding"/>
    <property type="evidence" value="ECO:0000318"/>
    <property type="project" value="GO_Central"/>
</dbReference>
<evidence type="ECO:0000313" key="4">
    <source>
        <dbReference type="EMBL" id="CAG1838983.1"/>
    </source>
</evidence>
<organism evidence="5 6">
    <name type="scientific">Musa acuminata subsp. malaccensis</name>
    <name type="common">Wild banana</name>
    <name type="synonym">Musa malaccensis</name>
    <dbReference type="NCBI Taxonomy" id="214687"/>
    <lineage>
        <taxon>Eukaryota</taxon>
        <taxon>Viridiplantae</taxon>
        <taxon>Streptophyta</taxon>
        <taxon>Embryophyta</taxon>
        <taxon>Tracheophyta</taxon>
        <taxon>Spermatophyta</taxon>
        <taxon>Magnoliopsida</taxon>
        <taxon>Liliopsida</taxon>
        <taxon>Zingiberales</taxon>
        <taxon>Musaceae</taxon>
        <taxon>Musa</taxon>
    </lineage>
</organism>
<dbReference type="Gramene" id="Ma05_t19180.1">
    <property type="protein sequence ID" value="Ma05_p19180.1"/>
    <property type="gene ID" value="Ma05_g19180"/>
</dbReference>
<gene>
    <name evidence="4" type="ORF">GSMUA_271600.1</name>
</gene>
<dbReference type="InterPro" id="IPR000424">
    <property type="entry name" value="Primosome_PriB/ssb"/>
</dbReference>
<evidence type="ECO:0000313" key="5">
    <source>
        <dbReference type="EnsemblPlants" id="Ma05_p19180.1"/>
    </source>
</evidence>
<dbReference type="SUPFAM" id="SSF50249">
    <property type="entry name" value="Nucleic acid-binding proteins"/>
    <property type="match status" value="1"/>
</dbReference>